<accession>A0A7X6PR26</accession>
<evidence type="ECO:0000259" key="8">
    <source>
        <dbReference type="PROSITE" id="PS50968"/>
    </source>
</evidence>
<dbReference type="InterPro" id="IPR023213">
    <property type="entry name" value="CAT-like_dom_sf"/>
</dbReference>
<evidence type="ECO:0000256" key="4">
    <source>
        <dbReference type="ARBA" id="ARBA00022823"/>
    </source>
</evidence>
<dbReference type="CDD" id="cd06849">
    <property type="entry name" value="lipoyl_domain"/>
    <property type="match status" value="1"/>
</dbReference>
<gene>
    <name evidence="10" type="ORF">GX859_13210</name>
</gene>
<dbReference type="SUPFAM" id="SSF52777">
    <property type="entry name" value="CoA-dependent acyltransferases"/>
    <property type="match status" value="1"/>
</dbReference>
<evidence type="ECO:0000256" key="3">
    <source>
        <dbReference type="ARBA" id="ARBA00022679"/>
    </source>
</evidence>
<keyword evidence="5 6" id="KW-0012">Acyltransferase</keyword>
<dbReference type="PROSITE" id="PS50968">
    <property type="entry name" value="BIOTINYL_LIPOYL"/>
    <property type="match status" value="1"/>
</dbReference>
<dbReference type="InterPro" id="IPR011053">
    <property type="entry name" value="Single_hybrid_motif"/>
</dbReference>
<proteinExistence type="inferred from homology"/>
<dbReference type="InterPro" id="IPR050743">
    <property type="entry name" value="2-oxoacid_DH_E2_comp"/>
</dbReference>
<dbReference type="Pfam" id="PF00364">
    <property type="entry name" value="Biotin_lipoyl"/>
    <property type="match status" value="1"/>
</dbReference>
<organism evidence="10 11">
    <name type="scientific">Corynebacterium humireducens</name>
    <dbReference type="NCBI Taxonomy" id="1223514"/>
    <lineage>
        <taxon>Bacteria</taxon>
        <taxon>Bacillati</taxon>
        <taxon>Actinomycetota</taxon>
        <taxon>Actinomycetes</taxon>
        <taxon>Mycobacteriales</taxon>
        <taxon>Corynebacteriaceae</taxon>
        <taxon>Corynebacterium</taxon>
    </lineage>
</organism>
<feature type="domain" description="Peripheral subunit-binding (PSBD)" evidence="9">
    <location>
        <begin position="120"/>
        <end position="157"/>
    </location>
</feature>
<dbReference type="InterPro" id="IPR000089">
    <property type="entry name" value="Biotin_lipoyl"/>
</dbReference>
<comment type="cofactor">
    <cofactor evidence="1 6">
        <name>(R)-lipoate</name>
        <dbReference type="ChEBI" id="CHEBI:83088"/>
    </cofactor>
</comment>
<dbReference type="Gene3D" id="4.10.320.10">
    <property type="entry name" value="E3-binding domain"/>
    <property type="match status" value="2"/>
</dbReference>
<dbReference type="PANTHER" id="PTHR43178:SF5">
    <property type="entry name" value="LIPOAMIDE ACYLTRANSFERASE COMPONENT OF BRANCHED-CHAIN ALPHA-KETO ACID DEHYDROGENASE COMPLEX, MITOCHONDRIAL"/>
    <property type="match status" value="1"/>
</dbReference>
<evidence type="ECO:0000256" key="6">
    <source>
        <dbReference type="RuleBase" id="RU003423"/>
    </source>
</evidence>
<sequence length="437" mass="45359">MATPVTMPKLGLTMNTGVISRWNKKEGESVAKGEILMVVATDKLTFDVESPEAGTLLRILVPEGKDVPVGELLAYLGQAGEAVPGAPAPEAAGSAPAQAVSSASPEKPSVRGAALPAGLRATPLARKIARDGGIDLSAVAGSGPEGRIVRKDVEAFAASAPESRKVKTSPAAAKAAAELGVDVSSITADGRVMKADVLKAASPAAGTAPRDVRLPLTPMRKVIAERMTLSRATIPSVAYDMDVDFTALADFRAKVKAKGAKRGVKISYNHILMKICAAAVKDVPLANSSFDGDAILLHGNVNIGLAVAVDGGLLVPNVKAVQEKSLVEIAEETERLVEQARSGRLALEDMQGGTFTITNLGMFGTQSFTPIVNPPEACILGVNTITEKPVVVGGAVAVRPMSVLSLVADHRILDGAEAARFLARVRELAENPWLLLL</sequence>
<dbReference type="InterPro" id="IPR001078">
    <property type="entry name" value="2-oxoacid_DH_actylTfrase"/>
</dbReference>
<comment type="similarity">
    <text evidence="2 6">Belongs to the 2-oxoacid dehydrogenase family.</text>
</comment>
<dbReference type="Pfam" id="PF02817">
    <property type="entry name" value="E3_binding"/>
    <property type="match status" value="2"/>
</dbReference>
<evidence type="ECO:0000313" key="11">
    <source>
        <dbReference type="Proteomes" id="UP000557899"/>
    </source>
</evidence>
<dbReference type="EC" id="2.3.1.-" evidence="6"/>
<keyword evidence="4 6" id="KW-0450">Lipoyl</keyword>
<evidence type="ECO:0000256" key="2">
    <source>
        <dbReference type="ARBA" id="ARBA00007317"/>
    </source>
</evidence>
<dbReference type="InterPro" id="IPR036625">
    <property type="entry name" value="E3-bd_dom_sf"/>
</dbReference>
<evidence type="ECO:0000313" key="10">
    <source>
        <dbReference type="EMBL" id="NLA57223.1"/>
    </source>
</evidence>
<evidence type="ECO:0000259" key="9">
    <source>
        <dbReference type="PROSITE" id="PS51826"/>
    </source>
</evidence>
<dbReference type="PANTHER" id="PTHR43178">
    <property type="entry name" value="DIHYDROLIPOAMIDE ACETYLTRANSFERASE COMPONENT OF PYRUVATE DEHYDROGENASE COMPLEX"/>
    <property type="match status" value="1"/>
</dbReference>
<dbReference type="Gene3D" id="2.40.50.100">
    <property type="match status" value="1"/>
</dbReference>
<evidence type="ECO:0000256" key="7">
    <source>
        <dbReference type="SAM" id="MobiDB-lite"/>
    </source>
</evidence>
<feature type="domain" description="Peripheral subunit-binding (PSBD)" evidence="9">
    <location>
        <begin position="167"/>
        <end position="201"/>
    </location>
</feature>
<dbReference type="SUPFAM" id="SSF47005">
    <property type="entry name" value="Peripheral subunit-binding domain of 2-oxo acid dehydrogenase complex"/>
    <property type="match status" value="2"/>
</dbReference>
<feature type="region of interest" description="Disordered" evidence="7">
    <location>
        <begin position="87"/>
        <end position="115"/>
    </location>
</feature>
<protein>
    <recommendedName>
        <fullName evidence="6">Dihydrolipoamide acetyltransferase component of pyruvate dehydrogenase complex</fullName>
        <ecNumber evidence="6">2.3.1.-</ecNumber>
    </recommendedName>
</protein>
<evidence type="ECO:0000256" key="5">
    <source>
        <dbReference type="ARBA" id="ARBA00023315"/>
    </source>
</evidence>
<dbReference type="FunFam" id="3.30.559.10:FF:000007">
    <property type="entry name" value="Dihydrolipoamide acetyltransferase component of pyruvate dehydrogenase complex"/>
    <property type="match status" value="1"/>
</dbReference>
<keyword evidence="3 6" id="KW-0808">Transferase</keyword>
<dbReference type="Gene3D" id="3.30.559.10">
    <property type="entry name" value="Chloramphenicol acetyltransferase-like domain"/>
    <property type="match status" value="1"/>
</dbReference>
<dbReference type="Pfam" id="PF00198">
    <property type="entry name" value="2-oxoacid_dh"/>
    <property type="match status" value="1"/>
</dbReference>
<dbReference type="GO" id="GO:0005737">
    <property type="term" value="C:cytoplasm"/>
    <property type="evidence" value="ECO:0007669"/>
    <property type="project" value="TreeGrafter"/>
</dbReference>
<name>A0A7X6PR26_9CORY</name>
<feature type="compositionally biased region" description="Low complexity" evidence="7">
    <location>
        <begin position="87"/>
        <end position="105"/>
    </location>
</feature>
<reference evidence="10 11" key="1">
    <citation type="journal article" date="2020" name="Biotechnol. Biofuels">
        <title>New insights from the biogas microbiome by comprehensive genome-resolved metagenomics of nearly 1600 species originating from multiple anaerobic digesters.</title>
        <authorList>
            <person name="Campanaro S."/>
            <person name="Treu L."/>
            <person name="Rodriguez-R L.M."/>
            <person name="Kovalovszki A."/>
            <person name="Ziels R.M."/>
            <person name="Maus I."/>
            <person name="Zhu X."/>
            <person name="Kougias P.G."/>
            <person name="Basile A."/>
            <person name="Luo G."/>
            <person name="Schluter A."/>
            <person name="Konstantinidis K.T."/>
            <person name="Angelidaki I."/>
        </authorList>
    </citation>
    <scope>NUCLEOTIDE SEQUENCE [LARGE SCALE GENOMIC DNA]</scope>
    <source>
        <strain evidence="10">AS15tlH2ME_198</strain>
    </source>
</reference>
<dbReference type="PROSITE" id="PS51826">
    <property type="entry name" value="PSBD"/>
    <property type="match status" value="2"/>
</dbReference>
<comment type="caution">
    <text evidence="10">The sequence shown here is derived from an EMBL/GenBank/DDBJ whole genome shotgun (WGS) entry which is preliminary data.</text>
</comment>
<dbReference type="GO" id="GO:0031405">
    <property type="term" value="F:lipoic acid binding"/>
    <property type="evidence" value="ECO:0007669"/>
    <property type="project" value="TreeGrafter"/>
</dbReference>
<dbReference type="AlphaFoldDB" id="A0A7X6PR26"/>
<dbReference type="EMBL" id="JAAZHI010000257">
    <property type="protein sequence ID" value="NLA57223.1"/>
    <property type="molecule type" value="Genomic_DNA"/>
</dbReference>
<feature type="domain" description="Lipoyl-binding" evidence="8">
    <location>
        <begin position="2"/>
        <end position="77"/>
    </location>
</feature>
<dbReference type="SUPFAM" id="SSF51230">
    <property type="entry name" value="Single hybrid motif"/>
    <property type="match status" value="1"/>
</dbReference>
<evidence type="ECO:0000256" key="1">
    <source>
        <dbReference type="ARBA" id="ARBA00001938"/>
    </source>
</evidence>
<dbReference type="GO" id="GO:0016407">
    <property type="term" value="F:acetyltransferase activity"/>
    <property type="evidence" value="ECO:0007669"/>
    <property type="project" value="TreeGrafter"/>
</dbReference>
<dbReference type="Proteomes" id="UP000557899">
    <property type="component" value="Unassembled WGS sequence"/>
</dbReference>
<dbReference type="InterPro" id="IPR004167">
    <property type="entry name" value="PSBD"/>
</dbReference>